<dbReference type="PANTHER" id="PTHR42930:SF3">
    <property type="entry name" value="PHOSPHATE-SPECIFIC TRANSPORT SYSTEM ACCESSORY PROTEIN PHOU"/>
    <property type="match status" value="1"/>
</dbReference>
<feature type="domain" description="PhoU" evidence="10">
    <location>
        <begin position="26"/>
        <end position="113"/>
    </location>
</feature>
<dbReference type="GO" id="GO:0006817">
    <property type="term" value="P:phosphate ion transport"/>
    <property type="evidence" value="ECO:0007669"/>
    <property type="project" value="UniProtKB-KW"/>
</dbReference>
<evidence type="ECO:0000256" key="6">
    <source>
        <dbReference type="ARBA" id="ARBA00022592"/>
    </source>
</evidence>
<feature type="region of interest" description="Disordered" evidence="9">
    <location>
        <begin position="222"/>
        <end position="243"/>
    </location>
</feature>
<dbReference type="GO" id="GO:0005737">
    <property type="term" value="C:cytoplasm"/>
    <property type="evidence" value="ECO:0007669"/>
    <property type="project" value="UniProtKB-SubCell"/>
</dbReference>
<comment type="subcellular location">
    <subcellularLocation>
        <location evidence="1 8">Cytoplasm</location>
    </subcellularLocation>
</comment>
<evidence type="ECO:0000259" key="10">
    <source>
        <dbReference type="Pfam" id="PF01895"/>
    </source>
</evidence>
<dbReference type="Pfam" id="PF01895">
    <property type="entry name" value="PhoU"/>
    <property type="match status" value="2"/>
</dbReference>
<accession>A0A8J2Z9I8</accession>
<keyword evidence="12" id="KW-1185">Reference proteome</keyword>
<dbReference type="SUPFAM" id="SSF109755">
    <property type="entry name" value="PhoU-like"/>
    <property type="match status" value="1"/>
</dbReference>
<evidence type="ECO:0000313" key="11">
    <source>
        <dbReference type="EMBL" id="GGG24830.1"/>
    </source>
</evidence>
<evidence type="ECO:0000256" key="1">
    <source>
        <dbReference type="ARBA" id="ARBA00004496"/>
    </source>
</evidence>
<keyword evidence="5 8" id="KW-0963">Cytoplasm</keyword>
<gene>
    <name evidence="11" type="ORF">GCM10010964_11070</name>
</gene>
<evidence type="ECO:0000256" key="8">
    <source>
        <dbReference type="PIRNR" id="PIRNR003107"/>
    </source>
</evidence>
<evidence type="ECO:0000313" key="12">
    <source>
        <dbReference type="Proteomes" id="UP000597507"/>
    </source>
</evidence>
<dbReference type="EMBL" id="BMKS01000003">
    <property type="protein sequence ID" value="GGG24830.1"/>
    <property type="molecule type" value="Genomic_DNA"/>
</dbReference>
<dbReference type="PANTHER" id="PTHR42930">
    <property type="entry name" value="PHOSPHATE-SPECIFIC TRANSPORT SYSTEM ACCESSORY PROTEIN PHOU"/>
    <property type="match status" value="1"/>
</dbReference>
<evidence type="ECO:0000256" key="2">
    <source>
        <dbReference type="ARBA" id="ARBA00008107"/>
    </source>
</evidence>
<evidence type="ECO:0000256" key="4">
    <source>
        <dbReference type="ARBA" id="ARBA00022448"/>
    </source>
</evidence>
<proteinExistence type="inferred from homology"/>
<dbReference type="Gene3D" id="1.20.58.220">
    <property type="entry name" value="Phosphate transport system protein phou homolog 2, domain 2"/>
    <property type="match status" value="1"/>
</dbReference>
<dbReference type="RefSeq" id="WP_188899027.1">
    <property type="nucleotide sequence ID" value="NZ_BMKS01000003.1"/>
</dbReference>
<dbReference type="FunFam" id="1.20.58.220:FF:000004">
    <property type="entry name" value="Phosphate-specific transport system accessory protein PhoU"/>
    <property type="match status" value="1"/>
</dbReference>
<dbReference type="NCBIfam" id="TIGR02135">
    <property type="entry name" value="phoU_full"/>
    <property type="match status" value="1"/>
</dbReference>
<sequence>MVGETTTPAHTVRSYDQDLQRLRDMVARMGGLAERQVADATAALVRRDTELAEEVVRRDAQIDQLERDIEAFCVRLLALRQPMAQDLRLIVGAMRISHALERIGDYARNAAKRAIVLAGLPPIGSLNGFERMARLVQENLKGAMDALVHDDAARADEVWAADEPVDEIYNGIFREMLTHMMEDPRNITAATHLLFIAKNLERIGDHTTNIAEMVHYAVRGDTLPEDRPKADTSVSAVVRPPEG</sequence>
<keyword evidence="4 8" id="KW-0813">Transport</keyword>
<evidence type="ECO:0000256" key="5">
    <source>
        <dbReference type="ARBA" id="ARBA00022490"/>
    </source>
</evidence>
<comment type="function">
    <text evidence="7 8">Plays a role in the regulation of phosphate uptake.</text>
</comment>
<name>A0A8J2Z9I8_9PROT</name>
<dbReference type="GO" id="GO:0030643">
    <property type="term" value="P:intracellular phosphate ion homeostasis"/>
    <property type="evidence" value="ECO:0007669"/>
    <property type="project" value="InterPro"/>
</dbReference>
<evidence type="ECO:0000256" key="3">
    <source>
        <dbReference type="ARBA" id="ARBA00011738"/>
    </source>
</evidence>
<protein>
    <recommendedName>
        <fullName evidence="8">Phosphate-specific transport system accessory protein PhoU</fullName>
    </recommendedName>
</protein>
<dbReference type="PIRSF" id="PIRSF003107">
    <property type="entry name" value="PhoU"/>
    <property type="match status" value="1"/>
</dbReference>
<evidence type="ECO:0000256" key="9">
    <source>
        <dbReference type="SAM" id="MobiDB-lite"/>
    </source>
</evidence>
<dbReference type="InterPro" id="IPR026022">
    <property type="entry name" value="PhoU_dom"/>
</dbReference>
<comment type="similarity">
    <text evidence="2 8">Belongs to the PhoU family.</text>
</comment>
<dbReference type="InterPro" id="IPR028366">
    <property type="entry name" value="PhoU"/>
</dbReference>
<dbReference type="InterPro" id="IPR038078">
    <property type="entry name" value="PhoU-like_sf"/>
</dbReference>
<feature type="domain" description="PhoU" evidence="10">
    <location>
        <begin position="130"/>
        <end position="214"/>
    </location>
</feature>
<reference evidence="11 12" key="1">
    <citation type="journal article" date="2014" name="Int. J. Syst. Evol. Microbiol.">
        <title>Complete genome sequence of Corynebacterium casei LMG S-19264T (=DSM 44701T), isolated from a smear-ripened cheese.</title>
        <authorList>
            <consortium name="US DOE Joint Genome Institute (JGI-PGF)"/>
            <person name="Walter F."/>
            <person name="Albersmeier A."/>
            <person name="Kalinowski J."/>
            <person name="Ruckert C."/>
        </authorList>
    </citation>
    <scope>NUCLEOTIDE SEQUENCE [LARGE SCALE GENOMIC DNA]</scope>
    <source>
        <strain evidence="11 12">CGMCC 1.16330</strain>
    </source>
</reference>
<evidence type="ECO:0000256" key="7">
    <source>
        <dbReference type="ARBA" id="ARBA00056181"/>
    </source>
</evidence>
<dbReference type="Proteomes" id="UP000597507">
    <property type="component" value="Unassembled WGS sequence"/>
</dbReference>
<dbReference type="AlphaFoldDB" id="A0A8J2Z9I8"/>
<comment type="subunit">
    <text evidence="3 8">Homodimer.</text>
</comment>
<dbReference type="GO" id="GO:0045936">
    <property type="term" value="P:negative regulation of phosphate metabolic process"/>
    <property type="evidence" value="ECO:0007669"/>
    <property type="project" value="InterPro"/>
</dbReference>
<keyword evidence="6 8" id="KW-0592">Phosphate transport</keyword>
<comment type="caution">
    <text evidence="11">The sequence shown here is derived from an EMBL/GenBank/DDBJ whole genome shotgun (WGS) entry which is preliminary data.</text>
</comment>
<organism evidence="11 12">
    <name type="scientific">Caldovatus sediminis</name>
    <dbReference type="NCBI Taxonomy" id="2041189"/>
    <lineage>
        <taxon>Bacteria</taxon>
        <taxon>Pseudomonadati</taxon>
        <taxon>Pseudomonadota</taxon>
        <taxon>Alphaproteobacteria</taxon>
        <taxon>Acetobacterales</taxon>
        <taxon>Roseomonadaceae</taxon>
        <taxon>Caldovatus</taxon>
    </lineage>
</organism>